<comment type="caution">
    <text evidence="1">The sequence shown here is derived from an EMBL/GenBank/DDBJ whole genome shotgun (WGS) entry which is preliminary data.</text>
</comment>
<gene>
    <name evidence="1" type="ORF">FOE67_03085</name>
</gene>
<proteinExistence type="predicted"/>
<accession>A0A7W3XVA4</accession>
<reference evidence="2" key="1">
    <citation type="submission" date="2019-10" db="EMBL/GenBank/DDBJ databases">
        <title>Streptomyces sp. nov., a novel actinobacterium isolated from alkaline environment.</title>
        <authorList>
            <person name="Golinska P."/>
        </authorList>
    </citation>
    <scope>NUCLEOTIDE SEQUENCE [LARGE SCALE GENOMIC DNA]</scope>
    <source>
        <strain evidence="2">DSM 42108</strain>
    </source>
</reference>
<organism evidence="1 2">
    <name type="scientific">Streptomyces calidiresistens</name>
    <dbReference type="NCBI Taxonomy" id="1485586"/>
    <lineage>
        <taxon>Bacteria</taxon>
        <taxon>Bacillati</taxon>
        <taxon>Actinomycetota</taxon>
        <taxon>Actinomycetes</taxon>
        <taxon>Kitasatosporales</taxon>
        <taxon>Streptomycetaceae</taxon>
        <taxon>Streptomyces</taxon>
    </lineage>
</organism>
<sequence length="148" mass="15573">MSLAVIRAGIADRLTNVPGLRSSIWVKGNISPPTAVVVPGDPSSSGPDGQAVTYDGTFGNGCHDYRFLIAVLVSTSHDPSAQRRLDEFLEPVGPHSIKAAVEAGGLRLDDRADHVRIAAVTQYGIIPWAGIDYLGATLRVEATASVQP</sequence>
<name>A0A7W3XVA4_9ACTN</name>
<evidence type="ECO:0000313" key="1">
    <source>
        <dbReference type="EMBL" id="MBB0228517.1"/>
    </source>
</evidence>
<dbReference type="EMBL" id="VKHS01000031">
    <property type="protein sequence ID" value="MBB0228517.1"/>
    <property type="molecule type" value="Genomic_DNA"/>
</dbReference>
<dbReference type="Proteomes" id="UP000530234">
    <property type="component" value="Unassembled WGS sequence"/>
</dbReference>
<dbReference type="AlphaFoldDB" id="A0A7W3XVA4"/>
<evidence type="ECO:0000313" key="2">
    <source>
        <dbReference type="Proteomes" id="UP000530234"/>
    </source>
</evidence>
<protein>
    <submittedName>
        <fullName evidence="1">Uncharacterized protein</fullName>
    </submittedName>
</protein>
<dbReference type="RefSeq" id="WP_182660187.1">
    <property type="nucleotide sequence ID" value="NZ_VKHS01000031.1"/>
</dbReference>
<keyword evidence="2" id="KW-1185">Reference proteome</keyword>